<keyword evidence="2" id="KW-0472">Membrane</keyword>
<evidence type="ECO:0000256" key="1">
    <source>
        <dbReference type="SAM" id="Coils"/>
    </source>
</evidence>
<dbReference type="Gene3D" id="3.40.50.300">
    <property type="entry name" value="P-loop containing nucleotide triphosphate hydrolases"/>
    <property type="match status" value="1"/>
</dbReference>
<reference evidence="4" key="2">
    <citation type="submission" date="2014-09" db="EMBL/GenBank/DDBJ databases">
        <title>Criblamydia sequanensis harbors a mega-plasmid encoding arsenite resistance.</title>
        <authorList>
            <person name="Bertelli C."/>
            <person name="Goesmann A."/>
            <person name="Greub G."/>
        </authorList>
    </citation>
    <scope>NUCLEOTIDE SEQUENCE [LARGE SCALE GENOMIC DNA]</scope>
    <source>
        <strain evidence="4">CRIB-18</strain>
    </source>
</reference>
<feature type="domain" description="ATPase dynein-related AAA" evidence="3">
    <location>
        <begin position="385"/>
        <end position="558"/>
    </location>
</feature>
<dbReference type="GO" id="GO:0016887">
    <property type="term" value="F:ATP hydrolysis activity"/>
    <property type="evidence" value="ECO:0007669"/>
    <property type="project" value="InterPro"/>
</dbReference>
<dbReference type="eggNOG" id="COG1196">
    <property type="taxonomic scope" value="Bacteria"/>
</dbReference>
<keyword evidence="5" id="KW-1185">Reference proteome</keyword>
<gene>
    <name evidence="4" type="ORF">CSEC_0753</name>
</gene>
<organism evidence="4 5">
    <name type="scientific">Candidatus Criblamydia sequanensis CRIB-18</name>
    <dbReference type="NCBI Taxonomy" id="1437425"/>
    <lineage>
        <taxon>Bacteria</taxon>
        <taxon>Pseudomonadati</taxon>
        <taxon>Chlamydiota</taxon>
        <taxon>Chlamydiia</taxon>
        <taxon>Parachlamydiales</taxon>
        <taxon>Candidatus Criblamydiaceae</taxon>
        <taxon>Candidatus Criblamydia</taxon>
    </lineage>
</organism>
<name>A0A090DXR1_9BACT</name>
<evidence type="ECO:0000259" key="3">
    <source>
        <dbReference type="Pfam" id="PF07728"/>
    </source>
</evidence>
<evidence type="ECO:0000313" key="4">
    <source>
        <dbReference type="EMBL" id="CDR33584.1"/>
    </source>
</evidence>
<dbReference type="RefSeq" id="WP_053331742.1">
    <property type="nucleotide sequence ID" value="NZ_CCEJ010000003.1"/>
</dbReference>
<feature type="coiled-coil region" evidence="1">
    <location>
        <begin position="82"/>
        <end position="168"/>
    </location>
</feature>
<sequence length="716" mass="83792">MFETISHTINLIIWSVSVFSGIGLIYSYLDFTKREQRLPIATMYENLETCFELKKKEYDTIFQEVEVLHEKRLERDSYVNEVNLIKTNIESSKNELIKLKAEREEQEILRAEIFRLNQEAMQLKGLISKNQEELESSFRTKEFNENQIQKFEDKLIELDIEISSKQETSKEKAKQIEIQQTLLFQLQNDTSLLDEKIINSRRDFELLQTKIEEQNEIIQENTRLAAQTEDLREIIKNLNEDRIKLNDSLEEGYLEIKSSQEALKDIKNSLKKIEEEKAEAKYELQIIRQEKESLESERNILKQECDRYSPLIKEYKDKSENKNSLEDLEKPYFAIKVDTRKKEIKEEKALSDLKTELEKRKLHYPQRLLYSFHTSLKINDVSPLVVLSGISGTGKSQLPMAYASAMGINFLNIAVQPRWDSPQDIFGFYNYLEGRYKGTDLTRALIQAEKHNRKDWTSLKFPNDYPELQDQMTLFLFDEMNLARVEYYFSEFLSKMEARRGINPQDANERLKAEITLDTGRLQQGKDMRLFVDKNVLLVGTMNEDESTHSLSDKILDRANVLRFGKPKKLISNKSNQVSSPNEHRLSHQNWDSWVRNVDELQNSICETLQEKINKINAAMEQIGRPFGHRVGQSILSYVSNYPGISSKPENISLLAFADQIEQRILPKLRNVDCRANKEHLDAIESQIPCCDFELLSSFQEASKKDYFEWNGVARE</sequence>
<dbReference type="eggNOG" id="COG1401">
    <property type="taxonomic scope" value="Bacteria"/>
</dbReference>
<dbReference type="Pfam" id="PF07728">
    <property type="entry name" value="AAA_5"/>
    <property type="match status" value="1"/>
</dbReference>
<dbReference type="EMBL" id="CCEJ010000003">
    <property type="protein sequence ID" value="CDR33584.1"/>
    <property type="molecule type" value="Genomic_DNA"/>
</dbReference>
<reference evidence="4" key="1">
    <citation type="submission" date="2013-12" db="EMBL/GenBank/DDBJ databases">
        <authorList>
            <person name="Linke B."/>
        </authorList>
    </citation>
    <scope>NUCLEOTIDE SEQUENCE [LARGE SCALE GENOMIC DNA]</scope>
    <source>
        <strain evidence="4">CRIB-18</strain>
    </source>
</reference>
<evidence type="ECO:0000313" key="5">
    <source>
        <dbReference type="Proteomes" id="UP000031552"/>
    </source>
</evidence>
<evidence type="ECO:0000256" key="2">
    <source>
        <dbReference type="SAM" id="Phobius"/>
    </source>
</evidence>
<dbReference type="InterPro" id="IPR011704">
    <property type="entry name" value="ATPase_dyneun-rel_AAA"/>
</dbReference>
<dbReference type="STRING" id="1437425.CSEC_0753"/>
<dbReference type="Proteomes" id="UP000031552">
    <property type="component" value="Unassembled WGS sequence"/>
</dbReference>
<dbReference type="GO" id="GO:0005524">
    <property type="term" value="F:ATP binding"/>
    <property type="evidence" value="ECO:0007669"/>
    <property type="project" value="InterPro"/>
</dbReference>
<dbReference type="AlphaFoldDB" id="A0A090DXR1"/>
<accession>A0A090DXR1</accession>
<feature type="coiled-coil region" evidence="1">
    <location>
        <begin position="221"/>
        <end position="304"/>
    </location>
</feature>
<keyword evidence="2" id="KW-1133">Transmembrane helix</keyword>
<protein>
    <submittedName>
        <fullName evidence="4">Membrane protein</fullName>
    </submittedName>
</protein>
<feature type="transmembrane region" description="Helical" evidence="2">
    <location>
        <begin position="12"/>
        <end position="29"/>
    </location>
</feature>
<dbReference type="OrthoDB" id="9781481at2"/>
<keyword evidence="2" id="KW-0812">Transmembrane</keyword>
<keyword evidence="1" id="KW-0175">Coiled coil</keyword>
<proteinExistence type="predicted"/>
<dbReference type="InterPro" id="IPR027417">
    <property type="entry name" value="P-loop_NTPase"/>
</dbReference>
<comment type="caution">
    <text evidence="4">The sequence shown here is derived from an EMBL/GenBank/DDBJ whole genome shotgun (WGS) entry which is preliminary data.</text>
</comment>
<dbReference type="SUPFAM" id="SSF52540">
    <property type="entry name" value="P-loop containing nucleoside triphosphate hydrolases"/>
    <property type="match status" value="1"/>
</dbReference>